<evidence type="ECO:0000313" key="1">
    <source>
        <dbReference type="EMBL" id="GMA37255.1"/>
    </source>
</evidence>
<keyword evidence="2" id="KW-1185">Reference proteome</keyword>
<dbReference type="Proteomes" id="UP001157125">
    <property type="component" value="Unassembled WGS sequence"/>
</dbReference>
<comment type="caution">
    <text evidence="1">The sequence shown here is derived from an EMBL/GenBank/DDBJ whole genome shotgun (WGS) entry which is preliminary data.</text>
</comment>
<proteinExistence type="predicted"/>
<name>A0ABQ6IH85_9MICO</name>
<accession>A0ABQ6IH85</accession>
<reference evidence="2" key="1">
    <citation type="journal article" date="2019" name="Int. J. Syst. Evol. Microbiol.">
        <title>The Global Catalogue of Microorganisms (GCM) 10K type strain sequencing project: providing services to taxonomists for standard genome sequencing and annotation.</title>
        <authorList>
            <consortium name="The Broad Institute Genomics Platform"/>
            <consortium name="The Broad Institute Genome Sequencing Center for Infectious Disease"/>
            <person name="Wu L."/>
            <person name="Ma J."/>
        </authorList>
    </citation>
    <scope>NUCLEOTIDE SEQUENCE [LARGE SCALE GENOMIC DNA]</scope>
    <source>
        <strain evidence="2">NBRC 112299</strain>
    </source>
</reference>
<protein>
    <submittedName>
        <fullName evidence="1">Uncharacterized protein</fullName>
    </submittedName>
</protein>
<sequence length="63" mass="7208">MSHDHGEVRVTEDNSIEALFFLDLMADAWVDNRLAERALRAVGLNRDVKPQVPGWFNPLVVFE</sequence>
<dbReference type="EMBL" id="BSUN01000001">
    <property type="protein sequence ID" value="GMA37255.1"/>
    <property type="molecule type" value="Genomic_DNA"/>
</dbReference>
<gene>
    <name evidence="1" type="ORF">GCM10025876_34590</name>
</gene>
<organism evidence="1 2">
    <name type="scientific">Demequina litorisediminis</name>
    <dbReference type="NCBI Taxonomy" id="1849022"/>
    <lineage>
        <taxon>Bacteria</taxon>
        <taxon>Bacillati</taxon>
        <taxon>Actinomycetota</taxon>
        <taxon>Actinomycetes</taxon>
        <taxon>Micrococcales</taxon>
        <taxon>Demequinaceae</taxon>
        <taxon>Demequina</taxon>
    </lineage>
</organism>
<evidence type="ECO:0000313" key="2">
    <source>
        <dbReference type="Proteomes" id="UP001157125"/>
    </source>
</evidence>